<dbReference type="GO" id="GO:0047750">
    <property type="term" value="F:cholestenol delta-isomerase activity"/>
    <property type="evidence" value="ECO:0007669"/>
    <property type="project" value="InterPro"/>
</dbReference>
<gene>
    <name evidence="16" type="ORF">SNE40_014845</name>
</gene>
<evidence type="ECO:0000256" key="12">
    <source>
        <dbReference type="ARBA" id="ARBA00023235"/>
    </source>
</evidence>
<feature type="transmembrane region" description="Helical" evidence="14">
    <location>
        <begin position="186"/>
        <end position="207"/>
    </location>
</feature>
<dbReference type="Pfam" id="PF05241">
    <property type="entry name" value="EBP"/>
    <property type="match status" value="1"/>
</dbReference>
<feature type="domain" description="EXPERA" evidence="15">
    <location>
        <begin position="61"/>
        <end position="204"/>
    </location>
</feature>
<comment type="caution">
    <text evidence="16">The sequence shown here is derived from an EMBL/GenBank/DDBJ whole genome shotgun (WGS) entry which is preliminary data.</text>
</comment>
<evidence type="ECO:0000256" key="9">
    <source>
        <dbReference type="ARBA" id="ARBA00023136"/>
    </source>
</evidence>
<accession>A0AAN8JGI1</accession>
<dbReference type="GO" id="GO:0006695">
    <property type="term" value="P:cholesterol biosynthetic process"/>
    <property type="evidence" value="ECO:0007669"/>
    <property type="project" value="TreeGrafter"/>
</dbReference>
<dbReference type="PANTHER" id="PTHR14207:SF0">
    <property type="entry name" value="3-BETA-HYDROXYSTEROID-DELTA(8),DELTA(7)-ISOMERASE"/>
    <property type="match status" value="1"/>
</dbReference>
<name>A0AAN8JGI1_PATCE</name>
<feature type="transmembrane region" description="Helical" evidence="14">
    <location>
        <begin position="116"/>
        <end position="142"/>
    </location>
</feature>
<evidence type="ECO:0000256" key="11">
    <source>
        <dbReference type="ARBA" id="ARBA00023221"/>
    </source>
</evidence>
<keyword evidence="4 13" id="KW-0812">Transmembrane</keyword>
<comment type="similarity">
    <text evidence="2">Belongs to the EBP family.</text>
</comment>
<evidence type="ECO:0000256" key="8">
    <source>
        <dbReference type="ARBA" id="ARBA00023098"/>
    </source>
</evidence>
<evidence type="ECO:0000256" key="2">
    <source>
        <dbReference type="ARBA" id="ARBA00008337"/>
    </source>
</evidence>
<organism evidence="16 17">
    <name type="scientific">Patella caerulea</name>
    <name type="common">Rayed Mediterranean limpet</name>
    <dbReference type="NCBI Taxonomy" id="87958"/>
    <lineage>
        <taxon>Eukaryota</taxon>
        <taxon>Metazoa</taxon>
        <taxon>Spiralia</taxon>
        <taxon>Lophotrochozoa</taxon>
        <taxon>Mollusca</taxon>
        <taxon>Gastropoda</taxon>
        <taxon>Patellogastropoda</taxon>
        <taxon>Patelloidea</taxon>
        <taxon>Patellidae</taxon>
        <taxon>Patella</taxon>
    </lineage>
</organism>
<feature type="transmembrane region" description="Helical" evidence="14">
    <location>
        <begin position="60"/>
        <end position="79"/>
    </location>
</feature>
<dbReference type="InterPro" id="IPR007905">
    <property type="entry name" value="EBP"/>
</dbReference>
<keyword evidence="5" id="KW-0752">Steroid biosynthesis</keyword>
<keyword evidence="6 13" id="KW-1133">Transmembrane helix</keyword>
<keyword evidence="17" id="KW-1185">Reference proteome</keyword>
<dbReference type="PROSITE" id="PS51751">
    <property type="entry name" value="EXPERA"/>
    <property type="match status" value="1"/>
</dbReference>
<evidence type="ECO:0000256" key="13">
    <source>
        <dbReference type="PROSITE-ProRule" id="PRU01087"/>
    </source>
</evidence>
<keyword evidence="9 13" id="KW-0472">Membrane</keyword>
<dbReference type="GO" id="GO:0004769">
    <property type="term" value="F:steroid Delta-isomerase activity"/>
    <property type="evidence" value="ECO:0007669"/>
    <property type="project" value="TreeGrafter"/>
</dbReference>
<keyword evidence="3" id="KW-0444">Lipid biosynthesis</keyword>
<dbReference type="GO" id="GO:0005783">
    <property type="term" value="C:endoplasmic reticulum"/>
    <property type="evidence" value="ECO:0007669"/>
    <property type="project" value="TreeGrafter"/>
</dbReference>
<dbReference type="PANTHER" id="PTHR14207">
    <property type="entry name" value="STEROL ISOMERASE"/>
    <property type="match status" value="1"/>
</dbReference>
<dbReference type="EMBL" id="JAZGQO010000010">
    <property type="protein sequence ID" value="KAK6176590.1"/>
    <property type="molecule type" value="Genomic_DNA"/>
</dbReference>
<evidence type="ECO:0000256" key="10">
    <source>
        <dbReference type="ARBA" id="ARBA00023166"/>
    </source>
</evidence>
<evidence type="ECO:0000256" key="1">
    <source>
        <dbReference type="ARBA" id="ARBA00004141"/>
    </source>
</evidence>
<evidence type="ECO:0000313" key="17">
    <source>
        <dbReference type="Proteomes" id="UP001347796"/>
    </source>
</evidence>
<evidence type="ECO:0000256" key="14">
    <source>
        <dbReference type="SAM" id="Phobius"/>
    </source>
</evidence>
<keyword evidence="8" id="KW-0443">Lipid metabolism</keyword>
<evidence type="ECO:0000259" key="15">
    <source>
        <dbReference type="PROSITE" id="PS51751"/>
    </source>
</evidence>
<feature type="transmembrane region" description="Helical" evidence="14">
    <location>
        <begin position="28"/>
        <end position="48"/>
    </location>
</feature>
<keyword evidence="10" id="KW-1207">Sterol metabolism</keyword>
<dbReference type="AlphaFoldDB" id="A0AAN8JGI1"/>
<proteinExistence type="inferred from homology"/>
<comment type="subcellular location">
    <subcellularLocation>
        <location evidence="1">Membrane</location>
        <topology evidence="1">Multi-pass membrane protein</topology>
    </subcellularLocation>
</comment>
<dbReference type="GO" id="GO:0016020">
    <property type="term" value="C:membrane"/>
    <property type="evidence" value="ECO:0007669"/>
    <property type="project" value="UniProtKB-SubCell"/>
</dbReference>
<keyword evidence="11" id="KW-0753">Steroid metabolism</keyword>
<evidence type="ECO:0000256" key="4">
    <source>
        <dbReference type="ARBA" id="ARBA00022692"/>
    </source>
</evidence>
<keyword evidence="12" id="KW-0413">Isomerase</keyword>
<evidence type="ECO:0000256" key="3">
    <source>
        <dbReference type="ARBA" id="ARBA00022516"/>
    </source>
</evidence>
<feature type="transmembrane region" description="Helical" evidence="14">
    <location>
        <begin position="148"/>
        <end position="166"/>
    </location>
</feature>
<dbReference type="GO" id="GO:0000247">
    <property type="term" value="F:C-8 sterol isomerase activity"/>
    <property type="evidence" value="ECO:0007669"/>
    <property type="project" value="TreeGrafter"/>
</dbReference>
<dbReference type="Proteomes" id="UP001347796">
    <property type="component" value="Unassembled WGS sequence"/>
</dbReference>
<keyword evidence="7" id="KW-0756">Sterol biosynthesis</keyword>
<evidence type="ECO:0000256" key="5">
    <source>
        <dbReference type="ARBA" id="ARBA00022955"/>
    </source>
</evidence>
<evidence type="ECO:0000313" key="16">
    <source>
        <dbReference type="EMBL" id="KAK6176590.1"/>
    </source>
</evidence>
<sequence>MVSNNSLPHPYFPRDISLPHYVPNDKDVTVLLGGFFAVVFAFIAGVWIYSGRSTKPKFSLLERVILCWFVMCGIIHTFLEGYFSIFHATIAGEMTFLAQIWKEYSKSDSRYLTSDSFVLCMESITAAVDGPLSFLALAAFLWNSSYRYIIQLALSICQLYGDVLYFMTEIKEDFPHGDHRNPMYFWFYFVFMNMLWIIMPLILIVQASMKLAQTQSFADRSLKQTKSEKKRR</sequence>
<evidence type="ECO:0000256" key="6">
    <source>
        <dbReference type="ARBA" id="ARBA00022989"/>
    </source>
</evidence>
<evidence type="ECO:0000256" key="7">
    <source>
        <dbReference type="ARBA" id="ARBA00023011"/>
    </source>
</evidence>
<protein>
    <recommendedName>
        <fullName evidence="15">EXPERA domain-containing protein</fullName>
    </recommendedName>
</protein>
<reference evidence="16 17" key="1">
    <citation type="submission" date="2024-01" db="EMBL/GenBank/DDBJ databases">
        <title>The genome of the rayed Mediterranean limpet Patella caerulea (Linnaeus, 1758).</title>
        <authorList>
            <person name="Anh-Thu Weber A."/>
            <person name="Halstead-Nussloch G."/>
        </authorList>
    </citation>
    <scope>NUCLEOTIDE SEQUENCE [LARGE SCALE GENOMIC DNA]</scope>
    <source>
        <strain evidence="16">AATW-2023a</strain>
        <tissue evidence="16">Whole specimen</tissue>
    </source>
</reference>
<dbReference type="InterPro" id="IPR033118">
    <property type="entry name" value="EXPERA"/>
</dbReference>